<name>D2PCT6_SACI9</name>
<dbReference type="KEGG" id="sii:LD85_1849"/>
<feature type="compositionally biased region" description="Basic and acidic residues" evidence="1">
    <location>
        <begin position="47"/>
        <end position="59"/>
    </location>
</feature>
<feature type="compositionally biased region" description="Basic and acidic residues" evidence="1">
    <location>
        <begin position="107"/>
        <end position="129"/>
    </location>
</feature>
<sequence length="199" mass="21572">MLNGKGQVEFARERLVKAVNQVGRSQGEGEEQEGRVGASPHGPGRWEGQREERGRDVRVGLRKPAGGVGRTRRRVEGLPGGPVGVGEGSGGRHHRRHRRPQGVLQGEGREPPRELLDLLPRPREVREGQAPHGRHSGPLHGQDVHGGGFPLRREEDVDLGWSPSSRPRSTWPGRCWTCSRSASACPGSSSTRGTGPRSS</sequence>
<dbReference type="EMBL" id="CP001731">
    <property type="protein sequence ID" value="ADB87506.1"/>
    <property type="molecule type" value="Genomic_DNA"/>
</dbReference>
<dbReference type="HOGENOM" id="CLU_1369585_0_0_2"/>
<feature type="compositionally biased region" description="Low complexity" evidence="1">
    <location>
        <begin position="178"/>
        <end position="199"/>
    </location>
</feature>
<proteinExistence type="predicted"/>
<feature type="compositionally biased region" description="Gly residues" evidence="1">
    <location>
        <begin position="78"/>
        <end position="89"/>
    </location>
</feature>
<feature type="compositionally biased region" description="Basic residues" evidence="1">
    <location>
        <begin position="91"/>
        <end position="100"/>
    </location>
</feature>
<dbReference type="Proteomes" id="UP000001404">
    <property type="component" value="Chromosome"/>
</dbReference>
<evidence type="ECO:0000313" key="3">
    <source>
        <dbReference type="Proteomes" id="UP000001404"/>
    </source>
</evidence>
<evidence type="ECO:0000256" key="1">
    <source>
        <dbReference type="SAM" id="MobiDB-lite"/>
    </source>
</evidence>
<accession>D2PCT6</accession>
<organism evidence="2 3">
    <name type="scientific">Saccharolobus islandicus (strain L.D.8.5 / Lassen #2)</name>
    <name type="common">Sulfolobus islandicus</name>
    <dbReference type="NCBI Taxonomy" id="425944"/>
    <lineage>
        <taxon>Archaea</taxon>
        <taxon>Thermoproteota</taxon>
        <taxon>Thermoprotei</taxon>
        <taxon>Sulfolobales</taxon>
        <taxon>Sulfolobaceae</taxon>
        <taxon>Saccharolobus</taxon>
    </lineage>
</organism>
<protein>
    <submittedName>
        <fullName evidence="2">Uncharacterized protein</fullName>
    </submittedName>
</protein>
<gene>
    <name evidence="2" type="ordered locus">LD85_1849</name>
</gene>
<dbReference type="AlphaFoldDB" id="D2PCT6"/>
<feature type="region of interest" description="Disordered" evidence="1">
    <location>
        <begin position="21"/>
        <end position="199"/>
    </location>
</feature>
<reference evidence="3" key="1">
    <citation type="journal article" date="2009" name="Proc. Natl. Acad. Sci. U.S.A.">
        <title>Biogeography of the Sulfolobus islandicus pan-genome.</title>
        <authorList>
            <person name="Reno M.L."/>
            <person name="Held N.L."/>
            <person name="Fields C.J."/>
            <person name="Burke P.V."/>
            <person name="Whitaker R.J."/>
        </authorList>
    </citation>
    <scope>NUCLEOTIDE SEQUENCE [LARGE SCALE GENOMIC DNA]</scope>
    <source>
        <strain evidence="3">L.D.8.5 / Lassen #2</strain>
    </source>
</reference>
<evidence type="ECO:0000313" key="2">
    <source>
        <dbReference type="EMBL" id="ADB87506.1"/>
    </source>
</evidence>